<dbReference type="PANTHER" id="PTHR10434:SF66">
    <property type="entry name" value="PHOSPHOLIPID_GLYCEROL ACYLTRANSFERASE DOMAIN-CONTAINING PROTEIN"/>
    <property type="match status" value="1"/>
</dbReference>
<dbReference type="EMBL" id="LJTC01000015">
    <property type="protein sequence ID" value="KPM80775.1"/>
    <property type="molecule type" value="Genomic_DNA"/>
</dbReference>
<keyword evidence="4" id="KW-0472">Membrane</keyword>
<feature type="domain" description="Phospholipid/glycerol acyltransferase" evidence="5">
    <location>
        <begin position="91"/>
        <end position="199"/>
    </location>
</feature>
<feature type="transmembrane region" description="Helical" evidence="4">
    <location>
        <begin position="12"/>
        <end position="39"/>
    </location>
</feature>
<dbReference type="InterPro" id="IPR002123">
    <property type="entry name" value="Plipid/glycerol_acylTrfase"/>
</dbReference>
<dbReference type="GO" id="GO:0006654">
    <property type="term" value="P:phosphatidic acid biosynthetic process"/>
    <property type="evidence" value="ECO:0007669"/>
    <property type="project" value="TreeGrafter"/>
</dbReference>
<keyword evidence="4" id="KW-0812">Transmembrane</keyword>
<comment type="pathway">
    <text evidence="1">Lipid metabolism.</text>
</comment>
<evidence type="ECO:0000259" key="5">
    <source>
        <dbReference type="SMART" id="SM00563"/>
    </source>
</evidence>
<dbReference type="CDD" id="cd07989">
    <property type="entry name" value="LPLAT_AGPAT-like"/>
    <property type="match status" value="1"/>
</dbReference>
<evidence type="ECO:0000256" key="3">
    <source>
        <dbReference type="ARBA" id="ARBA00023315"/>
    </source>
</evidence>
<dbReference type="AlphaFoldDB" id="A0A0P7DJP8"/>
<dbReference type="OrthoDB" id="9812274at2"/>
<keyword evidence="2 6" id="KW-0808">Transferase</keyword>
<sequence length="261" mass="29533">MVANLNKKLNKIWRVLATGFCFAVFGFGGILLTLLVLPIQRFLEPCEFKRKQKARLTVHYSFKFFVALMHYTGAIHFSVQDKQKFHDLKGQLVLANHPSLIDVVVLISVIKNADCVVKAHLFKNPFMRGVIKGTGYISNEDPQELLNDCEASLAAGNNLIIFPEGTRTTPGEQLKFKRGAANIAARCKAPITSVLISMKPSTLTKGTPWYCVAATKAHFEMRFATDRFTFNDTFNNEQPAMQARHLTRDLQHYFSEELRHL</sequence>
<evidence type="ECO:0000256" key="2">
    <source>
        <dbReference type="ARBA" id="ARBA00022679"/>
    </source>
</evidence>
<evidence type="ECO:0000313" key="7">
    <source>
        <dbReference type="Proteomes" id="UP000050378"/>
    </source>
</evidence>
<dbReference type="SUPFAM" id="SSF69593">
    <property type="entry name" value="Glycerol-3-phosphate (1)-acyltransferase"/>
    <property type="match status" value="1"/>
</dbReference>
<feature type="transmembrane region" description="Helical" evidence="4">
    <location>
        <begin position="60"/>
        <end position="79"/>
    </location>
</feature>
<dbReference type="Pfam" id="PF01553">
    <property type="entry name" value="Acyltransferase"/>
    <property type="match status" value="1"/>
</dbReference>
<name>A0A0P7DJP8_9GAMM</name>
<reference evidence="6 7" key="1">
    <citation type="submission" date="2015-09" db="EMBL/GenBank/DDBJ databases">
        <title>Draft Genome Sequence of Pseudoalteromonas lipolytica UCD-48B.</title>
        <authorList>
            <person name="Krusor M."/>
            <person name="Coil D.A."/>
            <person name="Lang J.M."/>
            <person name="Eisen J.A."/>
            <person name="Alexiev A."/>
        </authorList>
    </citation>
    <scope>NUCLEOTIDE SEQUENCE [LARGE SCALE GENOMIC DNA]</scope>
    <source>
        <strain evidence="6 7">UCD-48B</strain>
    </source>
</reference>
<protein>
    <submittedName>
        <fullName evidence="6">Acyl-phosphate glycerol 3-phosphate acyltransferase</fullName>
    </submittedName>
</protein>
<dbReference type="SMART" id="SM00563">
    <property type="entry name" value="PlsC"/>
    <property type="match status" value="1"/>
</dbReference>
<dbReference type="STRING" id="570156.AOG27_18925"/>
<dbReference type="PANTHER" id="PTHR10434">
    <property type="entry name" value="1-ACYL-SN-GLYCEROL-3-PHOSPHATE ACYLTRANSFERASE"/>
    <property type="match status" value="1"/>
</dbReference>
<dbReference type="RefSeq" id="WP_054554556.1">
    <property type="nucleotide sequence ID" value="NZ_LJTC01000015.1"/>
</dbReference>
<keyword evidence="4" id="KW-1133">Transmembrane helix</keyword>
<evidence type="ECO:0000256" key="4">
    <source>
        <dbReference type="SAM" id="Phobius"/>
    </source>
</evidence>
<keyword evidence="3 6" id="KW-0012">Acyltransferase</keyword>
<proteinExistence type="predicted"/>
<dbReference type="PATRIC" id="fig|570156.3.peg.1710"/>
<organism evidence="6 7">
    <name type="scientific">Pseudoalteromonas lipolytica</name>
    <dbReference type="NCBI Taxonomy" id="570156"/>
    <lineage>
        <taxon>Bacteria</taxon>
        <taxon>Pseudomonadati</taxon>
        <taxon>Pseudomonadota</taxon>
        <taxon>Gammaproteobacteria</taxon>
        <taxon>Alteromonadales</taxon>
        <taxon>Pseudoalteromonadaceae</taxon>
        <taxon>Pseudoalteromonas</taxon>
    </lineage>
</organism>
<accession>A0A0P7DJP8</accession>
<evidence type="ECO:0000256" key="1">
    <source>
        <dbReference type="ARBA" id="ARBA00005189"/>
    </source>
</evidence>
<comment type="caution">
    <text evidence="6">The sequence shown here is derived from an EMBL/GenBank/DDBJ whole genome shotgun (WGS) entry which is preliminary data.</text>
</comment>
<dbReference type="Proteomes" id="UP000050378">
    <property type="component" value="Unassembled WGS sequence"/>
</dbReference>
<gene>
    <name evidence="6" type="ORF">AOG27_18925</name>
</gene>
<dbReference type="GO" id="GO:0003841">
    <property type="term" value="F:1-acylglycerol-3-phosphate O-acyltransferase activity"/>
    <property type="evidence" value="ECO:0007669"/>
    <property type="project" value="TreeGrafter"/>
</dbReference>
<evidence type="ECO:0000313" key="6">
    <source>
        <dbReference type="EMBL" id="KPM80775.1"/>
    </source>
</evidence>